<evidence type="ECO:0000259" key="4">
    <source>
        <dbReference type="Pfam" id="PF13377"/>
    </source>
</evidence>
<protein>
    <submittedName>
        <fullName evidence="5">LacI family transcriptional regulator</fullName>
    </submittedName>
</protein>
<keyword evidence="6" id="KW-1185">Reference proteome</keyword>
<dbReference type="Gene3D" id="3.40.50.2300">
    <property type="match status" value="2"/>
</dbReference>
<keyword evidence="2" id="KW-0238">DNA-binding</keyword>
<dbReference type="GO" id="GO:0003677">
    <property type="term" value="F:DNA binding"/>
    <property type="evidence" value="ECO:0007669"/>
    <property type="project" value="UniProtKB-KW"/>
</dbReference>
<feature type="domain" description="Transcriptional regulator LacI/GalR-like sensor" evidence="4">
    <location>
        <begin position="43"/>
        <end position="89"/>
    </location>
</feature>
<sequence>MRDALKDRIGVFRVIVAGRIWCCGGRFDRAAPTRHAPGRAGGRPALTTVWQPKRELGRVAAELLLDEARAGHRHQKLVYRPRLVVRESTAPPCR</sequence>
<proteinExistence type="predicted"/>
<reference evidence="5 6" key="1">
    <citation type="submission" date="2019-02" db="EMBL/GenBank/DDBJ databases">
        <title>Draft genome sequences of novel Actinobacteria.</title>
        <authorList>
            <person name="Sahin N."/>
            <person name="Ay H."/>
            <person name="Saygin H."/>
        </authorList>
    </citation>
    <scope>NUCLEOTIDE SEQUENCE [LARGE SCALE GENOMIC DNA]</scope>
    <source>
        <strain evidence="5 6">KC201</strain>
    </source>
</reference>
<evidence type="ECO:0000313" key="6">
    <source>
        <dbReference type="Proteomes" id="UP000295157"/>
    </source>
</evidence>
<comment type="caution">
    <text evidence="5">The sequence shown here is derived from an EMBL/GenBank/DDBJ whole genome shotgun (WGS) entry which is preliminary data.</text>
</comment>
<evidence type="ECO:0000256" key="1">
    <source>
        <dbReference type="ARBA" id="ARBA00023015"/>
    </source>
</evidence>
<dbReference type="Proteomes" id="UP000295157">
    <property type="component" value="Unassembled WGS sequence"/>
</dbReference>
<evidence type="ECO:0000256" key="2">
    <source>
        <dbReference type="ARBA" id="ARBA00023125"/>
    </source>
</evidence>
<dbReference type="AlphaFoldDB" id="A0A4V2XK68"/>
<keyword evidence="1" id="KW-0805">Transcription regulation</keyword>
<dbReference type="EMBL" id="SMJZ01000071">
    <property type="protein sequence ID" value="TDC05366.1"/>
    <property type="molecule type" value="Genomic_DNA"/>
</dbReference>
<evidence type="ECO:0000313" key="5">
    <source>
        <dbReference type="EMBL" id="TDC05366.1"/>
    </source>
</evidence>
<gene>
    <name evidence="5" type="ORF">E1267_19840</name>
</gene>
<keyword evidence="3" id="KW-0804">Transcription</keyword>
<name>A0A4V2XK68_9ACTN</name>
<organism evidence="5 6">
    <name type="scientific">Nonomuraea longispora</name>
    <dbReference type="NCBI Taxonomy" id="1848320"/>
    <lineage>
        <taxon>Bacteria</taxon>
        <taxon>Bacillati</taxon>
        <taxon>Actinomycetota</taxon>
        <taxon>Actinomycetes</taxon>
        <taxon>Streptosporangiales</taxon>
        <taxon>Streptosporangiaceae</taxon>
        <taxon>Nonomuraea</taxon>
    </lineage>
</organism>
<dbReference type="InterPro" id="IPR028082">
    <property type="entry name" value="Peripla_BP_I"/>
</dbReference>
<dbReference type="InterPro" id="IPR046335">
    <property type="entry name" value="LacI/GalR-like_sensor"/>
</dbReference>
<dbReference type="RefSeq" id="WP_132334072.1">
    <property type="nucleotide sequence ID" value="NZ_SMJZ01000071.1"/>
</dbReference>
<evidence type="ECO:0000256" key="3">
    <source>
        <dbReference type="ARBA" id="ARBA00023163"/>
    </source>
</evidence>
<dbReference type="SUPFAM" id="SSF53822">
    <property type="entry name" value="Periplasmic binding protein-like I"/>
    <property type="match status" value="1"/>
</dbReference>
<accession>A0A4V2XK68</accession>
<dbReference type="Pfam" id="PF13377">
    <property type="entry name" value="Peripla_BP_3"/>
    <property type="match status" value="1"/>
</dbReference>